<evidence type="ECO:0008006" key="3">
    <source>
        <dbReference type="Google" id="ProtNLM"/>
    </source>
</evidence>
<sequence length="221" mass="25630">MKTKLLLVVAMVFFFSLFFIIPNNYSSILPVFQLIEKPTVVSKGAHGKTVTIDLTFGKEDMETFLKNLEAPYPHFFISEDWIKRSPTLIKVMKEKNIPISLLGQEGAKYIEDPTLFKKEIDQFEKLVGEIPLWFRTKDYEFPVELQKTAWEYEVNLLSSSMYWVEGEPNPKLQKGDILSVPLHQEERMDMKQLNQLLKSDSFLSIEQNIFGLTTKSKAIPE</sequence>
<keyword evidence="2" id="KW-1185">Reference proteome</keyword>
<evidence type="ECO:0000313" key="1">
    <source>
        <dbReference type="EMBL" id="TQR18894.1"/>
    </source>
</evidence>
<accession>A0A544TN99</accession>
<comment type="caution">
    <text evidence="1">The sequence shown here is derived from an EMBL/GenBank/DDBJ whole genome shotgun (WGS) entry which is preliminary data.</text>
</comment>
<dbReference type="AlphaFoldDB" id="A0A544TN99"/>
<dbReference type="OrthoDB" id="2449513at2"/>
<proteinExistence type="predicted"/>
<dbReference type="Proteomes" id="UP000316626">
    <property type="component" value="Unassembled WGS sequence"/>
</dbReference>
<organism evidence="1 2">
    <name type="scientific">Psychrobacillus vulpis</name>
    <dbReference type="NCBI Taxonomy" id="2325572"/>
    <lineage>
        <taxon>Bacteria</taxon>
        <taxon>Bacillati</taxon>
        <taxon>Bacillota</taxon>
        <taxon>Bacilli</taxon>
        <taxon>Bacillales</taxon>
        <taxon>Bacillaceae</taxon>
        <taxon>Psychrobacillus</taxon>
    </lineage>
</organism>
<reference evidence="1 2" key="1">
    <citation type="submission" date="2019-06" db="EMBL/GenBank/DDBJ databases">
        <title>Psychrobacillus vulpis sp. nov., a new species isolated from feces of a red fox that inhabits in The Tablas de Daimiel Natural Park, Albacete, Spain.</title>
        <authorList>
            <person name="Rodriguez M."/>
            <person name="Reina J.C."/>
            <person name="Bejar V."/>
            <person name="Llamas I."/>
        </authorList>
    </citation>
    <scope>NUCLEOTIDE SEQUENCE [LARGE SCALE GENOMIC DNA]</scope>
    <source>
        <strain evidence="1 2">Z8</strain>
    </source>
</reference>
<gene>
    <name evidence="1" type="ORF">FG384_14895</name>
</gene>
<dbReference type="RefSeq" id="WP_142643386.1">
    <property type="nucleotide sequence ID" value="NZ_VDGI01000018.1"/>
</dbReference>
<name>A0A544TN99_9BACI</name>
<dbReference type="EMBL" id="VDGI01000018">
    <property type="protein sequence ID" value="TQR18894.1"/>
    <property type="molecule type" value="Genomic_DNA"/>
</dbReference>
<protein>
    <recommendedName>
        <fullName evidence="3">Polysaccharide deacetylase family protein</fullName>
    </recommendedName>
</protein>
<evidence type="ECO:0000313" key="2">
    <source>
        <dbReference type="Proteomes" id="UP000316626"/>
    </source>
</evidence>